<keyword evidence="4" id="KW-0808">Transferase</keyword>
<accession>A0A9X3WSM5</accession>
<dbReference type="InterPro" id="IPR004358">
    <property type="entry name" value="Sig_transdc_His_kin-like_C"/>
</dbReference>
<dbReference type="AlphaFoldDB" id="A0A9X3WSM5"/>
<dbReference type="Proteomes" id="UP001145072">
    <property type="component" value="Unassembled WGS sequence"/>
</dbReference>
<comment type="catalytic activity">
    <reaction evidence="1">
        <text>ATP + protein L-histidine = ADP + protein N-phospho-L-histidine.</text>
        <dbReference type="EC" id="2.7.13.3"/>
    </reaction>
</comment>
<evidence type="ECO:0000256" key="3">
    <source>
        <dbReference type="ARBA" id="ARBA00022553"/>
    </source>
</evidence>
<keyword evidence="5" id="KW-0547">Nucleotide-binding</keyword>
<sequence length="370" mass="42238">MLPTEKGYISNVPFPYLNLDSDLNILGISNETMSHFPNADNFLDLVDLDSRKKATKFIKPNLQNVKIELNMMTMDQPITLYDIFVQWDDENTVNVFCIKKQESIVQIQEIVQRIEDRMIHGNLTTTQQQEELEQTLQKMEEIISQQDDQNTLSTLLHTLATEVKEPLSNVKGFINLMKTEMVDPDDSYYAEVALDELEKANNIIYQFIVASSPPEPNFEQVSIQKLLSQWVYACKDEVELSGYQIKYVKEQILPNLAIDTKQIKQVLLNLIKNSIEAMDRSTRDKKMGQIIIRTRLTHKGIQISVSDNGIGMDVWVKKKLFTPFFSTKEKGVGKGLSVCRKIIHNHGGSLDVDSTLGQGSTFYILLPISE</sequence>
<keyword evidence="7 11" id="KW-0067">ATP-binding</keyword>
<evidence type="ECO:0000313" key="11">
    <source>
        <dbReference type="EMBL" id="MDC3422614.1"/>
    </source>
</evidence>
<keyword evidence="12" id="KW-1185">Reference proteome</keyword>
<dbReference type="PRINTS" id="PR00344">
    <property type="entry name" value="BCTRLSENSOR"/>
</dbReference>
<dbReference type="RefSeq" id="WP_259870058.1">
    <property type="nucleotide sequence ID" value="NZ_JAMQJZ010000024.1"/>
</dbReference>
<dbReference type="Gene3D" id="3.30.565.10">
    <property type="entry name" value="Histidine kinase-like ATPase, C-terminal domain"/>
    <property type="match status" value="1"/>
</dbReference>
<evidence type="ECO:0000256" key="9">
    <source>
        <dbReference type="SAM" id="Coils"/>
    </source>
</evidence>
<feature type="coiled-coil region" evidence="9">
    <location>
        <begin position="122"/>
        <end position="149"/>
    </location>
</feature>
<evidence type="ECO:0000256" key="1">
    <source>
        <dbReference type="ARBA" id="ARBA00000085"/>
    </source>
</evidence>
<keyword evidence="3" id="KW-0597">Phosphoprotein</keyword>
<dbReference type="SUPFAM" id="SSF55874">
    <property type="entry name" value="ATPase domain of HSP90 chaperone/DNA topoisomerase II/histidine kinase"/>
    <property type="match status" value="1"/>
</dbReference>
<name>A0A9X3WSM5_9BACI</name>
<evidence type="ECO:0000256" key="4">
    <source>
        <dbReference type="ARBA" id="ARBA00022679"/>
    </source>
</evidence>
<evidence type="ECO:0000256" key="5">
    <source>
        <dbReference type="ARBA" id="ARBA00022741"/>
    </source>
</evidence>
<dbReference type="InterPro" id="IPR036097">
    <property type="entry name" value="HisK_dim/P_sf"/>
</dbReference>
<evidence type="ECO:0000313" key="12">
    <source>
        <dbReference type="Proteomes" id="UP001145072"/>
    </source>
</evidence>
<comment type="caution">
    <text evidence="11">The sequence shown here is derived from an EMBL/GenBank/DDBJ whole genome shotgun (WGS) entry which is preliminary data.</text>
</comment>
<evidence type="ECO:0000259" key="10">
    <source>
        <dbReference type="PROSITE" id="PS50109"/>
    </source>
</evidence>
<reference evidence="11" key="1">
    <citation type="submission" date="2022-06" db="EMBL/GenBank/DDBJ databases">
        <title>Aquibacillus sp. a new bacterium isolated from soil saline samples.</title>
        <authorList>
            <person name="Galisteo C."/>
            <person name="De La Haba R."/>
            <person name="Sanchez-Porro C."/>
            <person name="Ventosa A."/>
        </authorList>
    </citation>
    <scope>NUCLEOTIDE SEQUENCE</scope>
    <source>
        <strain evidence="11">JCM 12387</strain>
    </source>
</reference>
<dbReference type="InterPro" id="IPR003594">
    <property type="entry name" value="HATPase_dom"/>
</dbReference>
<evidence type="ECO:0000256" key="7">
    <source>
        <dbReference type="ARBA" id="ARBA00022840"/>
    </source>
</evidence>
<keyword evidence="9" id="KW-0175">Coiled coil</keyword>
<organism evidence="11 12">
    <name type="scientific">Aquibacillus koreensis</name>
    <dbReference type="NCBI Taxonomy" id="279446"/>
    <lineage>
        <taxon>Bacteria</taxon>
        <taxon>Bacillati</taxon>
        <taxon>Bacillota</taxon>
        <taxon>Bacilli</taxon>
        <taxon>Bacillales</taxon>
        <taxon>Bacillaceae</taxon>
        <taxon>Aquibacillus</taxon>
    </lineage>
</organism>
<keyword evidence="6" id="KW-0418">Kinase</keyword>
<dbReference type="Pfam" id="PF02518">
    <property type="entry name" value="HATPase_c"/>
    <property type="match status" value="1"/>
</dbReference>
<feature type="domain" description="Histidine kinase" evidence="10">
    <location>
        <begin position="158"/>
        <end position="370"/>
    </location>
</feature>
<dbReference type="Gene3D" id="1.10.287.130">
    <property type="match status" value="1"/>
</dbReference>
<protein>
    <recommendedName>
        <fullName evidence="2">histidine kinase</fullName>
        <ecNumber evidence="2">2.7.13.3</ecNumber>
    </recommendedName>
</protein>
<dbReference type="EC" id="2.7.13.3" evidence="2"/>
<dbReference type="PANTHER" id="PTHR43065:SF10">
    <property type="entry name" value="PEROXIDE STRESS-ACTIVATED HISTIDINE KINASE MAK3"/>
    <property type="match status" value="1"/>
</dbReference>
<dbReference type="InterPro" id="IPR005467">
    <property type="entry name" value="His_kinase_dom"/>
</dbReference>
<dbReference type="PANTHER" id="PTHR43065">
    <property type="entry name" value="SENSOR HISTIDINE KINASE"/>
    <property type="match status" value="1"/>
</dbReference>
<gene>
    <name evidence="11" type="ORF">NC661_19870</name>
</gene>
<keyword evidence="8" id="KW-0902">Two-component regulatory system</keyword>
<evidence type="ECO:0000256" key="6">
    <source>
        <dbReference type="ARBA" id="ARBA00022777"/>
    </source>
</evidence>
<proteinExistence type="predicted"/>
<dbReference type="SMART" id="SM00387">
    <property type="entry name" value="HATPase_c"/>
    <property type="match status" value="1"/>
</dbReference>
<dbReference type="GO" id="GO:0005524">
    <property type="term" value="F:ATP binding"/>
    <property type="evidence" value="ECO:0007669"/>
    <property type="project" value="UniProtKB-KW"/>
</dbReference>
<dbReference type="GO" id="GO:0000155">
    <property type="term" value="F:phosphorelay sensor kinase activity"/>
    <property type="evidence" value="ECO:0007669"/>
    <property type="project" value="InterPro"/>
</dbReference>
<dbReference type="SUPFAM" id="SSF47384">
    <property type="entry name" value="Homodimeric domain of signal transducing histidine kinase"/>
    <property type="match status" value="1"/>
</dbReference>
<dbReference type="PROSITE" id="PS50109">
    <property type="entry name" value="HIS_KIN"/>
    <property type="match status" value="1"/>
</dbReference>
<dbReference type="EMBL" id="JAMQJZ010000024">
    <property type="protein sequence ID" value="MDC3422614.1"/>
    <property type="molecule type" value="Genomic_DNA"/>
</dbReference>
<dbReference type="InterPro" id="IPR036890">
    <property type="entry name" value="HATPase_C_sf"/>
</dbReference>
<evidence type="ECO:0000256" key="2">
    <source>
        <dbReference type="ARBA" id="ARBA00012438"/>
    </source>
</evidence>
<evidence type="ECO:0000256" key="8">
    <source>
        <dbReference type="ARBA" id="ARBA00023012"/>
    </source>
</evidence>